<dbReference type="Proteomes" id="UP001321760">
    <property type="component" value="Unassembled WGS sequence"/>
</dbReference>
<reference evidence="2" key="1">
    <citation type="journal article" date="2023" name="Mol. Phylogenet. Evol.">
        <title>Genome-scale phylogeny and comparative genomics of the fungal order Sordariales.</title>
        <authorList>
            <person name="Hensen N."/>
            <person name="Bonometti L."/>
            <person name="Westerberg I."/>
            <person name="Brannstrom I.O."/>
            <person name="Guillou S."/>
            <person name="Cros-Aarteil S."/>
            <person name="Calhoun S."/>
            <person name="Haridas S."/>
            <person name="Kuo A."/>
            <person name="Mondo S."/>
            <person name="Pangilinan J."/>
            <person name="Riley R."/>
            <person name="LaButti K."/>
            <person name="Andreopoulos B."/>
            <person name="Lipzen A."/>
            <person name="Chen C."/>
            <person name="Yan M."/>
            <person name="Daum C."/>
            <person name="Ng V."/>
            <person name="Clum A."/>
            <person name="Steindorff A."/>
            <person name="Ohm R.A."/>
            <person name="Martin F."/>
            <person name="Silar P."/>
            <person name="Natvig D.O."/>
            <person name="Lalanne C."/>
            <person name="Gautier V."/>
            <person name="Ament-Velasquez S.L."/>
            <person name="Kruys A."/>
            <person name="Hutchinson M.I."/>
            <person name="Powell A.J."/>
            <person name="Barry K."/>
            <person name="Miller A.N."/>
            <person name="Grigoriev I.V."/>
            <person name="Debuchy R."/>
            <person name="Gladieux P."/>
            <person name="Hiltunen Thoren M."/>
            <person name="Johannesson H."/>
        </authorList>
    </citation>
    <scope>NUCLEOTIDE SEQUENCE</scope>
    <source>
        <strain evidence="2">PSN243</strain>
    </source>
</reference>
<protein>
    <recommendedName>
        <fullName evidence="1">DUF7730 domain-containing protein</fullName>
    </recommendedName>
</protein>
<name>A0AAV9GAI9_9PEZI</name>
<accession>A0AAV9GAI9</accession>
<gene>
    <name evidence="2" type="ORF">QBC34DRAFT_169734</name>
</gene>
<dbReference type="EMBL" id="MU865971">
    <property type="protein sequence ID" value="KAK4444882.1"/>
    <property type="molecule type" value="Genomic_DNA"/>
</dbReference>
<sequence length="396" mass="45273">MDSYTVPPPYVMFPFTMANREHDSSSWVSREDQRMAPWYPTFAAAVNGQGDSPFFSLLPAEIRQLIYAELWRSDDSGLSRQHITWKNNSWTRVPCITDPLAEDVRYANFMNADPGSDERSTWLHRLMTEWTIHWECEEAYLNRIAAPKSSYPGALLSCKRMYLECMPSICNHATVIFTNLIEAENYLTRYPPTLPESSSAQKGAQTPASFRSIEICVQATTHLTSLYAEKVVQEREGRLHPIYNDCVTMTDNPWARVCAHLAMYQNLNDLRIWFNSSSIDLKPWYERVDETSMFADLLKVRTKSKGRFVLELPEINTGRGWLGTSAHETRQDRFLQGRILEEAPFTIIRGPRQNMTRVHMVGLGSLSYQARQAFHARTFPSLAAPLIMAPLSPSSG</sequence>
<dbReference type="Pfam" id="PF24864">
    <property type="entry name" value="DUF7730"/>
    <property type="match status" value="1"/>
</dbReference>
<evidence type="ECO:0000259" key="1">
    <source>
        <dbReference type="Pfam" id="PF24864"/>
    </source>
</evidence>
<feature type="domain" description="DUF7730" evidence="1">
    <location>
        <begin position="49"/>
        <end position="321"/>
    </location>
</feature>
<dbReference type="AlphaFoldDB" id="A0AAV9GAI9"/>
<dbReference type="InterPro" id="IPR056632">
    <property type="entry name" value="DUF7730"/>
</dbReference>
<organism evidence="2 3">
    <name type="scientific">Podospora aff. communis PSN243</name>
    <dbReference type="NCBI Taxonomy" id="3040156"/>
    <lineage>
        <taxon>Eukaryota</taxon>
        <taxon>Fungi</taxon>
        <taxon>Dikarya</taxon>
        <taxon>Ascomycota</taxon>
        <taxon>Pezizomycotina</taxon>
        <taxon>Sordariomycetes</taxon>
        <taxon>Sordariomycetidae</taxon>
        <taxon>Sordariales</taxon>
        <taxon>Podosporaceae</taxon>
        <taxon>Podospora</taxon>
    </lineage>
</organism>
<comment type="caution">
    <text evidence="2">The sequence shown here is derived from an EMBL/GenBank/DDBJ whole genome shotgun (WGS) entry which is preliminary data.</text>
</comment>
<proteinExistence type="predicted"/>
<evidence type="ECO:0000313" key="2">
    <source>
        <dbReference type="EMBL" id="KAK4444882.1"/>
    </source>
</evidence>
<keyword evidence="3" id="KW-1185">Reference proteome</keyword>
<reference evidence="2" key="2">
    <citation type="submission" date="2023-05" db="EMBL/GenBank/DDBJ databases">
        <authorList>
            <consortium name="Lawrence Berkeley National Laboratory"/>
            <person name="Steindorff A."/>
            <person name="Hensen N."/>
            <person name="Bonometti L."/>
            <person name="Westerberg I."/>
            <person name="Brannstrom I.O."/>
            <person name="Guillou S."/>
            <person name="Cros-Aarteil S."/>
            <person name="Calhoun S."/>
            <person name="Haridas S."/>
            <person name="Kuo A."/>
            <person name="Mondo S."/>
            <person name="Pangilinan J."/>
            <person name="Riley R."/>
            <person name="Labutti K."/>
            <person name="Andreopoulos B."/>
            <person name="Lipzen A."/>
            <person name="Chen C."/>
            <person name="Yanf M."/>
            <person name="Daum C."/>
            <person name="Ng V."/>
            <person name="Clum A."/>
            <person name="Ohm R."/>
            <person name="Martin F."/>
            <person name="Silar P."/>
            <person name="Natvig D."/>
            <person name="Lalanne C."/>
            <person name="Gautier V."/>
            <person name="Ament-Velasquez S.L."/>
            <person name="Kruys A."/>
            <person name="Hutchinson M.I."/>
            <person name="Powell A.J."/>
            <person name="Barry K."/>
            <person name="Miller A.N."/>
            <person name="Grigoriev I.V."/>
            <person name="Debuchy R."/>
            <person name="Gladieux P."/>
            <person name="Thoren M.H."/>
            <person name="Johannesson H."/>
        </authorList>
    </citation>
    <scope>NUCLEOTIDE SEQUENCE</scope>
    <source>
        <strain evidence="2">PSN243</strain>
    </source>
</reference>
<evidence type="ECO:0000313" key="3">
    <source>
        <dbReference type="Proteomes" id="UP001321760"/>
    </source>
</evidence>